<name>A0A2I2FEH9_ASPCN</name>
<evidence type="ECO:0000313" key="3">
    <source>
        <dbReference type="EMBL" id="PLB39041.1"/>
    </source>
</evidence>
<protein>
    <recommendedName>
        <fullName evidence="5">Tat pathway signal sequence</fullName>
    </recommendedName>
</protein>
<comment type="similarity">
    <text evidence="1">Belongs to the ustYa family.</text>
</comment>
<keyword evidence="2" id="KW-0472">Membrane</keyword>
<evidence type="ECO:0000313" key="4">
    <source>
        <dbReference type="Proteomes" id="UP000234585"/>
    </source>
</evidence>
<keyword evidence="4" id="KW-1185">Reference proteome</keyword>
<dbReference type="STRING" id="41067.A0A2I2FEH9"/>
<dbReference type="PANTHER" id="PTHR33365:SF13">
    <property type="entry name" value="TAT PATHWAY SIGNAL SEQUENCE"/>
    <property type="match status" value="1"/>
</dbReference>
<dbReference type="Proteomes" id="UP000234585">
    <property type="component" value="Unassembled WGS sequence"/>
</dbReference>
<keyword evidence="2" id="KW-1133">Transmembrane helix</keyword>
<organism evidence="3 4">
    <name type="scientific">Aspergillus candidus</name>
    <dbReference type="NCBI Taxonomy" id="41067"/>
    <lineage>
        <taxon>Eukaryota</taxon>
        <taxon>Fungi</taxon>
        <taxon>Dikarya</taxon>
        <taxon>Ascomycota</taxon>
        <taxon>Pezizomycotina</taxon>
        <taxon>Eurotiomycetes</taxon>
        <taxon>Eurotiomycetidae</taxon>
        <taxon>Eurotiales</taxon>
        <taxon>Aspergillaceae</taxon>
        <taxon>Aspergillus</taxon>
        <taxon>Aspergillus subgen. Circumdati</taxon>
    </lineage>
</organism>
<accession>A0A2I2FEH9</accession>
<evidence type="ECO:0008006" key="5">
    <source>
        <dbReference type="Google" id="ProtNLM"/>
    </source>
</evidence>
<dbReference type="InterPro" id="IPR021765">
    <property type="entry name" value="UstYa-like"/>
</dbReference>
<dbReference type="Pfam" id="PF11807">
    <property type="entry name" value="UstYa"/>
    <property type="match status" value="1"/>
</dbReference>
<dbReference type="GO" id="GO:0043386">
    <property type="term" value="P:mycotoxin biosynthetic process"/>
    <property type="evidence" value="ECO:0007669"/>
    <property type="project" value="InterPro"/>
</dbReference>
<dbReference type="GeneID" id="36523487"/>
<dbReference type="EMBL" id="KZ559132">
    <property type="protein sequence ID" value="PLB39041.1"/>
    <property type="molecule type" value="Genomic_DNA"/>
</dbReference>
<proteinExistence type="inferred from homology"/>
<evidence type="ECO:0000256" key="1">
    <source>
        <dbReference type="ARBA" id="ARBA00035112"/>
    </source>
</evidence>
<sequence length="273" mass="31134">MHHPIPTHESGERLLAEATSRKKHSKQYVIACPTTTLIVLFIVVTASTYVLGYFTGQHVQDSNSLCALRTSKYSPLVKTIGIKYYDQTFNGSFLKENIFRQEASPAVDAAWDSIGVNYRGIRISVQKAFKSGLSKDHVQISPSHGGGFPAHVEGLHHLHCLNLLRQALYYNYEYYRARGDGSFKNEGYIVRKHISHCLDILRQQLMCTVDFGIFGQIWVYPDHPEPFVDFNSVHVCRNFEAVREWAERNQLPEKVSGEFLIRPAKESVYDEIP</sequence>
<gene>
    <name evidence="3" type="ORF">BDW47DRAFT_124962</name>
</gene>
<feature type="transmembrane region" description="Helical" evidence="2">
    <location>
        <begin position="28"/>
        <end position="54"/>
    </location>
</feature>
<keyword evidence="2" id="KW-0812">Transmembrane</keyword>
<dbReference type="AlphaFoldDB" id="A0A2I2FEH9"/>
<evidence type="ECO:0000256" key="2">
    <source>
        <dbReference type="SAM" id="Phobius"/>
    </source>
</evidence>
<reference evidence="3 4" key="1">
    <citation type="submission" date="2017-12" db="EMBL/GenBank/DDBJ databases">
        <authorList>
            <consortium name="DOE Joint Genome Institute"/>
            <person name="Haridas S."/>
            <person name="Kjaerbolling I."/>
            <person name="Vesth T.C."/>
            <person name="Frisvad J.C."/>
            <person name="Nybo J.L."/>
            <person name="Theobald S."/>
            <person name="Kuo A."/>
            <person name="Bowyer P."/>
            <person name="Matsuda Y."/>
            <person name="Mondo S."/>
            <person name="Lyhne E.K."/>
            <person name="Kogle M.E."/>
            <person name="Clum A."/>
            <person name="Lipzen A."/>
            <person name="Salamov A."/>
            <person name="Ngan C.Y."/>
            <person name="Daum C."/>
            <person name="Chiniquy J."/>
            <person name="Barry K."/>
            <person name="LaButti K."/>
            <person name="Simmons B.A."/>
            <person name="Magnuson J.K."/>
            <person name="Mortensen U.H."/>
            <person name="Larsen T.O."/>
            <person name="Grigoriev I.V."/>
            <person name="Baker S.E."/>
            <person name="Andersen M.R."/>
            <person name="Nordberg H.P."/>
            <person name="Cantor M.N."/>
            <person name="Hua S.X."/>
        </authorList>
    </citation>
    <scope>NUCLEOTIDE SEQUENCE [LARGE SCALE GENOMIC DNA]</scope>
    <source>
        <strain evidence="3 4">CBS 102.13</strain>
    </source>
</reference>
<dbReference type="PANTHER" id="PTHR33365">
    <property type="entry name" value="YALI0B05434P"/>
    <property type="match status" value="1"/>
</dbReference>
<dbReference type="OrthoDB" id="3687641at2759"/>
<dbReference type="RefSeq" id="XP_024673053.1">
    <property type="nucleotide sequence ID" value="XM_024816327.1"/>
</dbReference>